<dbReference type="Proteomes" id="UP000322524">
    <property type="component" value="Unassembled WGS sequence"/>
</dbReference>
<reference evidence="1 2" key="1">
    <citation type="submission" date="2019-08" db="EMBL/GenBank/DDBJ databases">
        <title>Bacillus genomes from the desert of Cuatro Cienegas, Coahuila.</title>
        <authorList>
            <person name="Olmedo-Alvarez G."/>
        </authorList>
    </citation>
    <scope>NUCLEOTIDE SEQUENCE [LARGE SCALE GENOMIC DNA]</scope>
    <source>
        <strain evidence="1 2">CH28_1T</strain>
    </source>
</reference>
<dbReference type="InterPro" id="IPR011990">
    <property type="entry name" value="TPR-like_helical_dom_sf"/>
</dbReference>
<dbReference type="InterPro" id="IPR019734">
    <property type="entry name" value="TPR_rpt"/>
</dbReference>
<organism evidence="1 2">
    <name type="scientific">Sutcliffiella horikoshii</name>
    <dbReference type="NCBI Taxonomy" id="79883"/>
    <lineage>
        <taxon>Bacteria</taxon>
        <taxon>Bacillati</taxon>
        <taxon>Bacillota</taxon>
        <taxon>Bacilli</taxon>
        <taxon>Bacillales</taxon>
        <taxon>Bacillaceae</taxon>
        <taxon>Sutcliffiella</taxon>
    </lineage>
</organism>
<evidence type="ECO:0000313" key="2">
    <source>
        <dbReference type="Proteomes" id="UP000322524"/>
    </source>
</evidence>
<evidence type="ECO:0000313" key="1">
    <source>
        <dbReference type="EMBL" id="TYS70385.1"/>
    </source>
</evidence>
<protein>
    <submittedName>
        <fullName evidence="1">Tetratricopeptide repeat protein</fullName>
    </submittedName>
</protein>
<name>A0A5D4T4X7_9BACI</name>
<sequence length="406" mass="47878">MSNLKNHINRLSRDTFSLNYNLDQGIFGTFDLSEGHKDSVKVHENLKFNTPVEELLYTIYDFTVLQNKKAAKEKFQYLNDEFNTDNLLSDPSLNLLYLVVKLKYFILNNDRKLYKPIYNQIRNLPTSINPSVEYIHHKTLGIYYYRTNNFLQSTLALDNALSLAEKLPYLSENDKAELYYQVALTKLKTCDTYESIFFAEKALTLYQSLYNNKRSAECHIILGINFNHSKRQDFAEKHYLSAKNIGETIEDAYLESMALHNLGCIKSYQKQSEEAICYYLESLKRKREEERSVYSILGLVEEYYFLGQTEFSKEWAEQGLGLAVRTDLKEYILHFTAHIYLLDKDPELELYIQQEVIPYFKNAGNERYTIKYTEMLAKYYYQNQQFKLASEFFNSCLQNIKSKTSY</sequence>
<dbReference type="SMART" id="SM00028">
    <property type="entry name" value="TPR"/>
    <property type="match status" value="5"/>
</dbReference>
<dbReference type="SUPFAM" id="SSF48452">
    <property type="entry name" value="TPR-like"/>
    <property type="match status" value="1"/>
</dbReference>
<comment type="caution">
    <text evidence="1">The sequence shown here is derived from an EMBL/GenBank/DDBJ whole genome shotgun (WGS) entry which is preliminary data.</text>
</comment>
<dbReference type="AlphaFoldDB" id="A0A5D4T4X7"/>
<dbReference type="Gene3D" id="1.25.40.10">
    <property type="entry name" value="Tetratricopeptide repeat domain"/>
    <property type="match status" value="1"/>
</dbReference>
<proteinExistence type="predicted"/>
<dbReference type="OrthoDB" id="252257at2"/>
<dbReference type="EMBL" id="VTEV01000001">
    <property type="protein sequence ID" value="TYS70385.1"/>
    <property type="molecule type" value="Genomic_DNA"/>
</dbReference>
<accession>A0A5D4T4X7</accession>
<dbReference type="RefSeq" id="WP_148986296.1">
    <property type="nucleotide sequence ID" value="NZ_VTEV01000001.1"/>
</dbReference>
<gene>
    <name evidence="1" type="ORF">FZC76_00345</name>
</gene>